<name>A0A1Q6F4M6_9BACT</name>
<accession>A0A1Q6F4M6</accession>
<dbReference type="GO" id="GO:0009423">
    <property type="term" value="P:chorismate biosynthetic process"/>
    <property type="evidence" value="ECO:0007669"/>
    <property type="project" value="TreeGrafter"/>
</dbReference>
<feature type="domain" description="Shikimate dehydrogenase substrate binding N-terminal" evidence="4">
    <location>
        <begin position="6"/>
        <end position="88"/>
    </location>
</feature>
<dbReference type="AlphaFoldDB" id="A0A1Q6F4M6"/>
<dbReference type="EMBL" id="MNQH01000032">
    <property type="protein sequence ID" value="OKY93776.1"/>
    <property type="molecule type" value="Genomic_DNA"/>
</dbReference>
<proteinExistence type="predicted"/>
<keyword evidence="3" id="KW-0028">Amino-acid biosynthesis</keyword>
<dbReference type="GO" id="GO:0004764">
    <property type="term" value="F:shikimate 3-dehydrogenase (NADP+) activity"/>
    <property type="evidence" value="ECO:0007669"/>
    <property type="project" value="InterPro"/>
</dbReference>
<dbReference type="CDD" id="cd01065">
    <property type="entry name" value="NAD_bind_Shikimate_DH"/>
    <property type="match status" value="1"/>
</dbReference>
<comment type="pathway">
    <text evidence="1">Metabolic intermediate biosynthesis; chorismate biosynthesis; chorismate from D-erythrose 4-phosphate and phosphoenolpyruvate: step 4/7.</text>
</comment>
<dbReference type="Pfam" id="PF08501">
    <property type="entry name" value="Shikimate_dh_N"/>
    <property type="match status" value="1"/>
</dbReference>
<dbReference type="Gene3D" id="3.40.50.720">
    <property type="entry name" value="NAD(P)-binding Rossmann-like Domain"/>
    <property type="match status" value="1"/>
</dbReference>
<dbReference type="InterPro" id="IPR013708">
    <property type="entry name" value="Shikimate_DH-bd_N"/>
</dbReference>
<evidence type="ECO:0000256" key="3">
    <source>
        <dbReference type="ARBA" id="ARBA00023141"/>
    </source>
</evidence>
<comment type="caution">
    <text evidence="5">The sequence shown here is derived from an EMBL/GenBank/DDBJ whole genome shotgun (WGS) entry which is preliminary data.</text>
</comment>
<evidence type="ECO:0000313" key="6">
    <source>
        <dbReference type="Proteomes" id="UP000187417"/>
    </source>
</evidence>
<keyword evidence="3" id="KW-0057">Aromatic amino acid biosynthesis</keyword>
<dbReference type="GO" id="GO:0050661">
    <property type="term" value="F:NADP binding"/>
    <property type="evidence" value="ECO:0007669"/>
    <property type="project" value="TreeGrafter"/>
</dbReference>
<dbReference type="Gene3D" id="3.40.50.10860">
    <property type="entry name" value="Leucine Dehydrogenase, chain A, domain 1"/>
    <property type="match status" value="1"/>
</dbReference>
<dbReference type="Proteomes" id="UP000187417">
    <property type="component" value="Unassembled WGS sequence"/>
</dbReference>
<dbReference type="InterPro" id="IPR022893">
    <property type="entry name" value="Shikimate_DH_fam"/>
</dbReference>
<dbReference type="RefSeq" id="WP_022459982.1">
    <property type="nucleotide sequence ID" value="NZ_BAAFLA010000014.1"/>
</dbReference>
<evidence type="ECO:0000256" key="1">
    <source>
        <dbReference type="ARBA" id="ARBA00004871"/>
    </source>
</evidence>
<dbReference type="STRING" id="28117.BHV66_07655"/>
<evidence type="ECO:0000313" key="5">
    <source>
        <dbReference type="EMBL" id="OKY93776.1"/>
    </source>
</evidence>
<dbReference type="PANTHER" id="PTHR21089">
    <property type="entry name" value="SHIKIMATE DEHYDROGENASE"/>
    <property type="match status" value="1"/>
</dbReference>
<gene>
    <name evidence="5" type="primary">aroE</name>
    <name evidence="5" type="ORF">BHV66_07655</name>
</gene>
<dbReference type="SUPFAM" id="SSF51735">
    <property type="entry name" value="NAD(P)-binding Rossmann-fold domains"/>
    <property type="match status" value="1"/>
</dbReference>
<dbReference type="InterPro" id="IPR036291">
    <property type="entry name" value="NAD(P)-bd_dom_sf"/>
</dbReference>
<dbReference type="GO" id="GO:0009073">
    <property type="term" value="P:aromatic amino acid family biosynthetic process"/>
    <property type="evidence" value="ECO:0007669"/>
    <property type="project" value="UniProtKB-KW"/>
</dbReference>
<evidence type="ECO:0000256" key="2">
    <source>
        <dbReference type="ARBA" id="ARBA00023002"/>
    </source>
</evidence>
<dbReference type="PANTHER" id="PTHR21089:SF1">
    <property type="entry name" value="BIFUNCTIONAL 3-DEHYDROQUINATE DEHYDRATASE_SHIKIMATE DEHYDROGENASE, CHLOROPLASTIC"/>
    <property type="match status" value="1"/>
</dbReference>
<reference evidence="5 6" key="1">
    <citation type="journal article" date="2016" name="Nat. Biotechnol.">
        <title>Measurement of bacterial replication rates in microbial communities.</title>
        <authorList>
            <person name="Brown C.T."/>
            <person name="Olm M.R."/>
            <person name="Thomas B.C."/>
            <person name="Banfield J.F."/>
        </authorList>
    </citation>
    <scope>NUCLEOTIDE SEQUENCE [LARGE SCALE GENOMIC DNA]</scope>
    <source>
        <strain evidence="5">CAG:67_53_122</strain>
    </source>
</reference>
<dbReference type="SUPFAM" id="SSF53223">
    <property type="entry name" value="Aminoacid dehydrogenase-like, N-terminal domain"/>
    <property type="match status" value="1"/>
</dbReference>
<dbReference type="InterPro" id="IPR046346">
    <property type="entry name" value="Aminoacid_DH-like_N_sf"/>
</dbReference>
<evidence type="ECO:0000259" key="4">
    <source>
        <dbReference type="Pfam" id="PF08501"/>
    </source>
</evidence>
<dbReference type="GO" id="GO:0019632">
    <property type="term" value="P:shikimate metabolic process"/>
    <property type="evidence" value="ECO:0007669"/>
    <property type="project" value="TreeGrafter"/>
</dbReference>
<protein>
    <submittedName>
        <fullName evidence="5">Shikimate dehydrogenase</fullName>
    </submittedName>
</protein>
<dbReference type="GO" id="GO:0005829">
    <property type="term" value="C:cytosol"/>
    <property type="evidence" value="ECO:0007669"/>
    <property type="project" value="TreeGrafter"/>
</dbReference>
<sequence>MKRYGLIGYPLGHSFSARYFADKFAREGIADCRYDLYELKTIEELPALLEAQPELRGFNVTIPYKQQIIPYLDDLSPETRMIGAVNCVRCEGRRLTGYNTDVTGLRASLETFLGGERPERALVLGTGGASQAVQYVLAQMEIPFDLVSRNPATGNYTYDEVSDEVIGSHRLIINASPVGMHPNVEEAPRIPYAFVTPSHYLFDLIYNPAETLFLQYGAQRGAHTCNGLDMLVGQAEAAWAIWNR</sequence>
<keyword evidence="2" id="KW-0560">Oxidoreductase</keyword>
<organism evidence="5 6">
    <name type="scientific">Alistipes putredinis</name>
    <dbReference type="NCBI Taxonomy" id="28117"/>
    <lineage>
        <taxon>Bacteria</taxon>
        <taxon>Pseudomonadati</taxon>
        <taxon>Bacteroidota</taxon>
        <taxon>Bacteroidia</taxon>
        <taxon>Bacteroidales</taxon>
        <taxon>Rikenellaceae</taxon>
        <taxon>Alistipes</taxon>
    </lineage>
</organism>